<keyword evidence="2" id="KW-1185">Reference proteome</keyword>
<protein>
    <submittedName>
        <fullName evidence="1">Uncharacterized protein</fullName>
    </submittedName>
</protein>
<dbReference type="EMBL" id="LQRT01000002">
    <property type="protein sequence ID" value="KZS42700.1"/>
    <property type="molecule type" value="Genomic_DNA"/>
</dbReference>
<gene>
    <name evidence="1" type="ORF">AWE51_04415</name>
</gene>
<comment type="caution">
    <text evidence="1">The sequence shown here is derived from an EMBL/GenBank/DDBJ whole genome shotgun (WGS) entry which is preliminary data.</text>
</comment>
<dbReference type="RefSeq" id="WP_066310892.1">
    <property type="nucleotide sequence ID" value="NZ_LQRT01000002.1"/>
</dbReference>
<organism evidence="1 2">
    <name type="scientific">Aquimarina aggregata</name>
    <dbReference type="NCBI Taxonomy" id="1642818"/>
    <lineage>
        <taxon>Bacteria</taxon>
        <taxon>Pseudomonadati</taxon>
        <taxon>Bacteroidota</taxon>
        <taxon>Flavobacteriia</taxon>
        <taxon>Flavobacteriales</taxon>
        <taxon>Flavobacteriaceae</taxon>
        <taxon>Aquimarina</taxon>
    </lineage>
</organism>
<name>A0A163CRV4_9FLAO</name>
<sequence length="84" mass="9807">MKTFEGKWVDFADQIILVTENRRSLEVRYHNGPGPFYGQTLNLYSFVINVDFEELSPSTGVLSDDENIIFWSNETKWTRVDCIL</sequence>
<dbReference type="AlphaFoldDB" id="A0A163CRV4"/>
<evidence type="ECO:0000313" key="1">
    <source>
        <dbReference type="EMBL" id="KZS42700.1"/>
    </source>
</evidence>
<dbReference type="OrthoDB" id="2874181at2"/>
<dbReference type="Proteomes" id="UP000076715">
    <property type="component" value="Unassembled WGS sequence"/>
</dbReference>
<proteinExistence type="predicted"/>
<reference evidence="1 2" key="1">
    <citation type="submission" date="2016-01" db="EMBL/GenBank/DDBJ databases">
        <title>The draft genome sequence of Aquimarina sp. RZW4-3-2.</title>
        <authorList>
            <person name="Wang Y."/>
        </authorList>
    </citation>
    <scope>NUCLEOTIDE SEQUENCE [LARGE SCALE GENOMIC DNA]</scope>
    <source>
        <strain evidence="1 2">RZW4-3-2</strain>
    </source>
</reference>
<evidence type="ECO:0000313" key="2">
    <source>
        <dbReference type="Proteomes" id="UP000076715"/>
    </source>
</evidence>
<accession>A0A163CRV4</accession>